<dbReference type="OrthoDB" id="3395286at2"/>
<evidence type="ECO:0000259" key="1">
    <source>
        <dbReference type="Pfam" id="PF09350"/>
    </source>
</evidence>
<sequence length="133" mass="15275">MTERKPPGMDFESWVDRQIREATERGEFDNLPGAGKPIPDIDRRHDDMWWIRRKLREEGASLLPPALALRKRAEDALAAAQRAGSEAEARRIVEGINEEIRAMLRRPIPGPPLTLMPYDVEAVLARRRERRDG</sequence>
<accession>A0A1T4NN38</accession>
<dbReference type="Proteomes" id="UP000190637">
    <property type="component" value="Unassembled WGS sequence"/>
</dbReference>
<dbReference type="Pfam" id="PF09350">
    <property type="entry name" value="DJC28_CD"/>
    <property type="match status" value="1"/>
</dbReference>
<dbReference type="STRING" id="1122192.SAMN02745673_01520"/>
<proteinExistence type="predicted"/>
<dbReference type="AlphaFoldDB" id="A0A1T4NN38"/>
<keyword evidence="3" id="KW-1185">Reference proteome</keyword>
<dbReference type="InterPro" id="IPR018961">
    <property type="entry name" value="DnaJ_homolog_subfam-C_membr-28"/>
</dbReference>
<gene>
    <name evidence="2" type="ORF">SAMN02745673_01520</name>
</gene>
<evidence type="ECO:0000313" key="2">
    <source>
        <dbReference type="EMBL" id="SJZ80689.1"/>
    </source>
</evidence>
<dbReference type="EMBL" id="FUWS01000003">
    <property type="protein sequence ID" value="SJZ80689.1"/>
    <property type="molecule type" value="Genomic_DNA"/>
</dbReference>
<protein>
    <recommendedName>
        <fullName evidence="1">DnaJ homologue subfamily C member 28 conserved domain-containing protein</fullName>
    </recommendedName>
</protein>
<evidence type="ECO:0000313" key="3">
    <source>
        <dbReference type="Proteomes" id="UP000190637"/>
    </source>
</evidence>
<dbReference type="RefSeq" id="WP_078760885.1">
    <property type="nucleotide sequence ID" value="NZ_FUWS01000003.1"/>
</dbReference>
<name>A0A1T4NN38_9ACTN</name>
<organism evidence="2 3">
    <name type="scientific">Marinactinospora thermotolerans DSM 45154</name>
    <dbReference type="NCBI Taxonomy" id="1122192"/>
    <lineage>
        <taxon>Bacteria</taxon>
        <taxon>Bacillati</taxon>
        <taxon>Actinomycetota</taxon>
        <taxon>Actinomycetes</taxon>
        <taxon>Streptosporangiales</taxon>
        <taxon>Nocardiopsidaceae</taxon>
        <taxon>Marinactinospora</taxon>
    </lineage>
</organism>
<feature type="domain" description="DnaJ homologue subfamily C member 28 conserved" evidence="1">
    <location>
        <begin position="14"/>
        <end position="79"/>
    </location>
</feature>
<reference evidence="2 3" key="1">
    <citation type="submission" date="2017-02" db="EMBL/GenBank/DDBJ databases">
        <authorList>
            <person name="Peterson S.W."/>
        </authorList>
    </citation>
    <scope>NUCLEOTIDE SEQUENCE [LARGE SCALE GENOMIC DNA]</scope>
    <source>
        <strain evidence="2 3">DSM 45154</strain>
    </source>
</reference>